<proteinExistence type="predicted"/>
<protein>
    <recommendedName>
        <fullName evidence="3">Discoidin domain-containing protein</fullName>
    </recommendedName>
</protein>
<sequence length="267" mass="29332">MLVISTSAVLALAATETPDLPLVGWRNVVTASTIVATSQDPLYPASNLANPASHLDWRSLVMTEQYLTVTTNEVDPIDYVAIAGHNFASAEVPVSIEGYIDGIWTEIVEEVMLPDDGPALFRFDLQSLSQVRIRMQAGSDEPRAAVVYVGRLLVMERRIYAGHTPLPHARKTSVVNGRSESGKFLGRIVLGESRESTIPLSLISPAWFRANMVDFLAAAKEAPFFFAWRSESYPREIGYCWLMDDPMPTPVGPHNLIAFDLKVSGIA</sequence>
<evidence type="ECO:0008006" key="3">
    <source>
        <dbReference type="Google" id="ProtNLM"/>
    </source>
</evidence>
<reference evidence="1" key="1">
    <citation type="submission" date="2020-05" db="EMBL/GenBank/DDBJ databases">
        <title>Nod-independent and nitrogen-fixing Bradyrhizobium aeschynomene sp. nov. isolated from nodules of Aeschynomene indica.</title>
        <authorList>
            <person name="Zhang Z."/>
        </authorList>
    </citation>
    <scope>NUCLEOTIDE SEQUENCE</scope>
    <source>
        <strain evidence="1">83012</strain>
    </source>
</reference>
<organism evidence="1 2">
    <name type="scientific">Bradyrhizobium aeschynomenes</name>
    <dbReference type="NCBI Taxonomy" id="2734909"/>
    <lineage>
        <taxon>Bacteria</taxon>
        <taxon>Pseudomonadati</taxon>
        <taxon>Pseudomonadota</taxon>
        <taxon>Alphaproteobacteria</taxon>
        <taxon>Hyphomicrobiales</taxon>
        <taxon>Nitrobacteraceae</taxon>
        <taxon>Bradyrhizobium</taxon>
    </lineage>
</organism>
<dbReference type="Proteomes" id="UP000886476">
    <property type="component" value="Unassembled WGS sequence"/>
</dbReference>
<comment type="caution">
    <text evidence="1">The sequence shown here is derived from an EMBL/GenBank/DDBJ whole genome shotgun (WGS) entry which is preliminary data.</text>
</comment>
<accession>A0ABX2C542</accession>
<name>A0ABX2C542_9BRAD</name>
<gene>
    <name evidence="1" type="ORF">HL667_00070</name>
</gene>
<evidence type="ECO:0000313" key="2">
    <source>
        <dbReference type="Proteomes" id="UP000886476"/>
    </source>
</evidence>
<dbReference type="RefSeq" id="WP_172107851.1">
    <property type="nucleotide sequence ID" value="NZ_JABFDN010000001.1"/>
</dbReference>
<evidence type="ECO:0000313" key="1">
    <source>
        <dbReference type="EMBL" id="NPU63391.1"/>
    </source>
</evidence>
<dbReference type="Gene3D" id="2.60.120.260">
    <property type="entry name" value="Galactose-binding domain-like"/>
    <property type="match status" value="1"/>
</dbReference>
<keyword evidence="2" id="KW-1185">Reference proteome</keyword>
<dbReference type="EMBL" id="JABFDN010000001">
    <property type="protein sequence ID" value="NPU63391.1"/>
    <property type="molecule type" value="Genomic_DNA"/>
</dbReference>